<dbReference type="AlphaFoldDB" id="A0A0D0BJA3"/>
<proteinExistence type="predicted"/>
<evidence type="ECO:0000313" key="3">
    <source>
        <dbReference type="Proteomes" id="UP000054485"/>
    </source>
</evidence>
<dbReference type="Proteomes" id="UP000054485">
    <property type="component" value="Unassembled WGS sequence"/>
</dbReference>
<evidence type="ECO:0000256" key="1">
    <source>
        <dbReference type="SAM" id="MobiDB-lite"/>
    </source>
</evidence>
<reference evidence="2 3" key="1">
    <citation type="submission" date="2014-04" db="EMBL/GenBank/DDBJ databases">
        <authorList>
            <consortium name="DOE Joint Genome Institute"/>
            <person name="Kuo A."/>
            <person name="Ruytinx J."/>
            <person name="Rineau F."/>
            <person name="Colpaert J."/>
            <person name="Kohler A."/>
            <person name="Nagy L.G."/>
            <person name="Floudas D."/>
            <person name="Copeland A."/>
            <person name="Barry K.W."/>
            <person name="Cichocki N."/>
            <person name="Veneault-Fourrey C."/>
            <person name="LaButti K."/>
            <person name="Lindquist E.A."/>
            <person name="Lipzen A."/>
            <person name="Lundell T."/>
            <person name="Morin E."/>
            <person name="Murat C."/>
            <person name="Sun H."/>
            <person name="Tunlid A."/>
            <person name="Henrissat B."/>
            <person name="Grigoriev I.V."/>
            <person name="Hibbett D.S."/>
            <person name="Martin F."/>
            <person name="Nordberg H.P."/>
            <person name="Cantor M.N."/>
            <person name="Hua S.X."/>
        </authorList>
    </citation>
    <scope>NUCLEOTIDE SEQUENCE [LARGE SCALE GENOMIC DNA]</scope>
    <source>
        <strain evidence="2 3">UH-Slu-Lm8-n1</strain>
    </source>
</reference>
<reference evidence="3" key="2">
    <citation type="submission" date="2015-01" db="EMBL/GenBank/DDBJ databases">
        <title>Evolutionary Origins and Diversification of the Mycorrhizal Mutualists.</title>
        <authorList>
            <consortium name="DOE Joint Genome Institute"/>
            <consortium name="Mycorrhizal Genomics Consortium"/>
            <person name="Kohler A."/>
            <person name="Kuo A."/>
            <person name="Nagy L.G."/>
            <person name="Floudas D."/>
            <person name="Copeland A."/>
            <person name="Barry K.W."/>
            <person name="Cichocki N."/>
            <person name="Veneault-Fourrey C."/>
            <person name="LaButti K."/>
            <person name="Lindquist E.A."/>
            <person name="Lipzen A."/>
            <person name="Lundell T."/>
            <person name="Morin E."/>
            <person name="Murat C."/>
            <person name="Riley R."/>
            <person name="Ohm R."/>
            <person name="Sun H."/>
            <person name="Tunlid A."/>
            <person name="Henrissat B."/>
            <person name="Grigoriev I.V."/>
            <person name="Hibbett D.S."/>
            <person name="Martin F."/>
        </authorList>
    </citation>
    <scope>NUCLEOTIDE SEQUENCE [LARGE SCALE GENOMIC DNA]</scope>
    <source>
        <strain evidence="3">UH-Slu-Lm8-n1</strain>
    </source>
</reference>
<dbReference type="EMBL" id="KN835132">
    <property type="protein sequence ID" value="KIK49594.1"/>
    <property type="molecule type" value="Genomic_DNA"/>
</dbReference>
<name>A0A0D0BJA3_9AGAM</name>
<dbReference type="InParanoid" id="A0A0D0BJA3"/>
<feature type="region of interest" description="Disordered" evidence="1">
    <location>
        <begin position="1"/>
        <end position="21"/>
    </location>
</feature>
<sequence>MLRRPHELRSASCAKRPGTRRRPLKFQTATTQQGLCSPNQTYLLSSPISTPCGKCLLCQLRQDSGTKCWMVVYLA</sequence>
<dbReference type="HOGENOM" id="CLU_2672730_0_0_1"/>
<gene>
    <name evidence="2" type="ORF">CY34DRAFT_120031</name>
</gene>
<protein>
    <submittedName>
        <fullName evidence="2">Unplaced genomic scaffold CY34scaffold_1, whole genome shotgun sequence</fullName>
    </submittedName>
</protein>
<organism evidence="2 3">
    <name type="scientific">Suillus luteus UH-Slu-Lm8-n1</name>
    <dbReference type="NCBI Taxonomy" id="930992"/>
    <lineage>
        <taxon>Eukaryota</taxon>
        <taxon>Fungi</taxon>
        <taxon>Dikarya</taxon>
        <taxon>Basidiomycota</taxon>
        <taxon>Agaricomycotina</taxon>
        <taxon>Agaricomycetes</taxon>
        <taxon>Agaricomycetidae</taxon>
        <taxon>Boletales</taxon>
        <taxon>Suillineae</taxon>
        <taxon>Suillaceae</taxon>
        <taxon>Suillus</taxon>
    </lineage>
</organism>
<evidence type="ECO:0000313" key="2">
    <source>
        <dbReference type="EMBL" id="KIK49594.1"/>
    </source>
</evidence>
<keyword evidence="3" id="KW-1185">Reference proteome</keyword>
<accession>A0A0D0BJA3</accession>